<evidence type="ECO:0000313" key="3">
    <source>
        <dbReference type="Proteomes" id="UP000019335"/>
    </source>
</evidence>
<sequence>MLLILIFAEAALRPDRLPDLVPAERVLPGMSSRGFLFVSSFFASCIRAGTCEEGKENEKIETGRKQNTRQKEKESSKDGKGIDENKRSRGTGVVVEVFKEIIAPLLADRI</sequence>
<protein>
    <submittedName>
        <fullName evidence="2">Uncharacterized protein</fullName>
    </submittedName>
</protein>
<evidence type="ECO:0000256" key="1">
    <source>
        <dbReference type="SAM" id="MobiDB-lite"/>
    </source>
</evidence>
<name>W7TV80_9STRA</name>
<keyword evidence="3" id="KW-1185">Reference proteome</keyword>
<comment type="caution">
    <text evidence="2">The sequence shown here is derived from an EMBL/GenBank/DDBJ whole genome shotgun (WGS) entry which is preliminary data.</text>
</comment>
<feature type="region of interest" description="Disordered" evidence="1">
    <location>
        <begin position="52"/>
        <end position="86"/>
    </location>
</feature>
<proteinExistence type="predicted"/>
<evidence type="ECO:0000313" key="2">
    <source>
        <dbReference type="EMBL" id="EWM24506.1"/>
    </source>
</evidence>
<dbReference type="Proteomes" id="UP000019335">
    <property type="component" value="Chromosome 13"/>
</dbReference>
<reference evidence="2 3" key="1">
    <citation type="journal article" date="2014" name="Mol. Plant">
        <title>Chromosome Scale Genome Assembly and Transcriptome Profiling of Nannochloropsis gaditana in Nitrogen Depletion.</title>
        <authorList>
            <person name="Corteggiani Carpinelli E."/>
            <person name="Telatin A."/>
            <person name="Vitulo N."/>
            <person name="Forcato C."/>
            <person name="D'Angelo M."/>
            <person name="Schiavon R."/>
            <person name="Vezzi A."/>
            <person name="Giacometti G.M."/>
            <person name="Morosinotto T."/>
            <person name="Valle G."/>
        </authorList>
    </citation>
    <scope>NUCLEOTIDE SEQUENCE [LARGE SCALE GENOMIC DNA]</scope>
    <source>
        <strain evidence="2 3">B-31</strain>
    </source>
</reference>
<accession>W7TV80</accession>
<dbReference type="AlphaFoldDB" id="W7TV80"/>
<dbReference type="EMBL" id="AZIL01001199">
    <property type="protein sequence ID" value="EWM24506.1"/>
    <property type="molecule type" value="Genomic_DNA"/>
</dbReference>
<organism evidence="2 3">
    <name type="scientific">Nannochloropsis gaditana</name>
    <dbReference type="NCBI Taxonomy" id="72520"/>
    <lineage>
        <taxon>Eukaryota</taxon>
        <taxon>Sar</taxon>
        <taxon>Stramenopiles</taxon>
        <taxon>Ochrophyta</taxon>
        <taxon>Eustigmatophyceae</taxon>
        <taxon>Eustigmatales</taxon>
        <taxon>Monodopsidaceae</taxon>
        <taxon>Nannochloropsis</taxon>
    </lineage>
</organism>
<gene>
    <name evidence="2" type="ORF">Naga_101924g1</name>
</gene>